<protein>
    <submittedName>
        <fullName evidence="2">Putative oxidoreductase</fullName>
    </submittedName>
</protein>
<sequence length="249" mass="27374">MISVNIPRVTPYDDPRELETSEVELLVTAFARATQLAVWAGFDGVEIHADSGYLIHQFLGTNTNHRTDKYGGSPRRRAQFALEVLDAVCAVNGPEFVAIKLTPGSPVHDIVEDDLDEKYDYLVDELNQRGNLAFLHLYFRDLSSSTIFSRLAGQFRGAVLAEGHLSVEVSAALIKARHADMVGFGRAFIANPDLVHRLARGLPCAEPNMDTFYTLGAEGYTDYPAWSADDSQISVARDLGADLRRAMSG</sequence>
<dbReference type="InterPro" id="IPR013785">
    <property type="entry name" value="Aldolase_TIM"/>
</dbReference>
<evidence type="ECO:0000313" key="3">
    <source>
        <dbReference type="Proteomes" id="UP000019491"/>
    </source>
</evidence>
<proteinExistence type="predicted"/>
<organism evidence="2 3">
    <name type="scientific">Rhodococcus wratislaviensis NBRC 100605</name>
    <dbReference type="NCBI Taxonomy" id="1219028"/>
    <lineage>
        <taxon>Bacteria</taxon>
        <taxon>Bacillati</taxon>
        <taxon>Actinomycetota</taxon>
        <taxon>Actinomycetes</taxon>
        <taxon>Mycobacteriales</taxon>
        <taxon>Nocardiaceae</taxon>
        <taxon>Rhodococcus</taxon>
    </lineage>
</organism>
<comment type="caution">
    <text evidence="2">The sequence shown here is derived from an EMBL/GenBank/DDBJ whole genome shotgun (WGS) entry which is preliminary data.</text>
</comment>
<dbReference type="InterPro" id="IPR045247">
    <property type="entry name" value="Oye-like"/>
</dbReference>
<keyword evidence="3" id="KW-1185">Reference proteome</keyword>
<gene>
    <name evidence="2" type="ORF">RW1_062_00140</name>
</gene>
<dbReference type="InterPro" id="IPR001155">
    <property type="entry name" value="OxRdtase_FMN_N"/>
</dbReference>
<dbReference type="SUPFAM" id="SSF51395">
    <property type="entry name" value="FMN-linked oxidoreductases"/>
    <property type="match status" value="1"/>
</dbReference>
<reference evidence="2 3" key="1">
    <citation type="submission" date="2014-02" db="EMBL/GenBank/DDBJ databases">
        <title>Whole genome shotgun sequence of Rhodococcus wratislaviensis NBRC 100605.</title>
        <authorList>
            <person name="Hosoyama A."/>
            <person name="Tsuchikane K."/>
            <person name="Yoshida I."/>
            <person name="Ohji S."/>
            <person name="Ichikawa N."/>
            <person name="Yamazoe A."/>
            <person name="Fujita N."/>
        </authorList>
    </citation>
    <scope>NUCLEOTIDE SEQUENCE [LARGE SCALE GENOMIC DNA]</scope>
    <source>
        <strain evidence="2 3">NBRC 100605</strain>
    </source>
</reference>
<dbReference type="EMBL" id="BAWF01000062">
    <property type="protein sequence ID" value="GAF48890.1"/>
    <property type="molecule type" value="Genomic_DNA"/>
</dbReference>
<dbReference type="AlphaFoldDB" id="X0RCW8"/>
<dbReference type="Pfam" id="PF00724">
    <property type="entry name" value="Oxidored_FMN"/>
    <property type="match status" value="1"/>
</dbReference>
<evidence type="ECO:0000259" key="1">
    <source>
        <dbReference type="Pfam" id="PF00724"/>
    </source>
</evidence>
<name>X0RCW8_RHOWR</name>
<dbReference type="GO" id="GO:0016491">
    <property type="term" value="F:oxidoreductase activity"/>
    <property type="evidence" value="ECO:0007669"/>
    <property type="project" value="InterPro"/>
</dbReference>
<dbReference type="PANTHER" id="PTHR22893:SF91">
    <property type="entry name" value="NADPH DEHYDROGENASE 2-RELATED"/>
    <property type="match status" value="1"/>
</dbReference>
<dbReference type="Gene3D" id="3.20.20.70">
    <property type="entry name" value="Aldolase class I"/>
    <property type="match status" value="1"/>
</dbReference>
<evidence type="ECO:0000313" key="2">
    <source>
        <dbReference type="EMBL" id="GAF48890.1"/>
    </source>
</evidence>
<dbReference type="PANTHER" id="PTHR22893">
    <property type="entry name" value="NADH OXIDOREDUCTASE-RELATED"/>
    <property type="match status" value="1"/>
</dbReference>
<dbReference type="GO" id="GO:0010181">
    <property type="term" value="F:FMN binding"/>
    <property type="evidence" value="ECO:0007669"/>
    <property type="project" value="InterPro"/>
</dbReference>
<dbReference type="Proteomes" id="UP000019491">
    <property type="component" value="Unassembled WGS sequence"/>
</dbReference>
<accession>X0RCW8</accession>
<feature type="domain" description="NADH:flavin oxidoreductase/NADH oxidase N-terminal" evidence="1">
    <location>
        <begin position="15"/>
        <end position="203"/>
    </location>
</feature>